<name>A0A6A4RD01_9RHOB</name>
<evidence type="ECO:0000259" key="1">
    <source>
        <dbReference type="Pfam" id="PF13304"/>
    </source>
</evidence>
<dbReference type="GO" id="GO:0016887">
    <property type="term" value="F:ATP hydrolysis activity"/>
    <property type="evidence" value="ECO:0007669"/>
    <property type="project" value="InterPro"/>
</dbReference>
<evidence type="ECO:0000313" key="3">
    <source>
        <dbReference type="Proteomes" id="UP000441586"/>
    </source>
</evidence>
<dbReference type="Proteomes" id="UP000441586">
    <property type="component" value="Unassembled WGS sequence"/>
</dbReference>
<gene>
    <name evidence="2" type="ORF">GP644_22530</name>
</gene>
<proteinExistence type="predicted"/>
<dbReference type="SUPFAM" id="SSF52540">
    <property type="entry name" value="P-loop containing nucleoside triphosphate hydrolases"/>
    <property type="match status" value="1"/>
</dbReference>
<organism evidence="2 3">
    <name type="scientific">Parasedimentitalea maritima</name>
    <dbReference type="NCBI Taxonomy" id="2578117"/>
    <lineage>
        <taxon>Bacteria</taxon>
        <taxon>Pseudomonadati</taxon>
        <taxon>Pseudomonadota</taxon>
        <taxon>Alphaproteobacteria</taxon>
        <taxon>Rhodobacterales</taxon>
        <taxon>Paracoccaceae</taxon>
        <taxon>Parasedimentitalea</taxon>
    </lineage>
</organism>
<evidence type="ECO:0000313" key="2">
    <source>
        <dbReference type="EMBL" id="KAE9625496.1"/>
    </source>
</evidence>
<dbReference type="Gene3D" id="3.40.50.300">
    <property type="entry name" value="P-loop containing nucleotide triphosphate hydrolases"/>
    <property type="match status" value="2"/>
</dbReference>
<reference evidence="2 3" key="1">
    <citation type="submission" date="2019-12" db="EMBL/GenBank/DDBJ databases">
        <authorList>
            <person name="Zhang Y.-J."/>
        </authorList>
    </citation>
    <scope>NUCLEOTIDE SEQUENCE [LARGE SCALE GENOMIC DNA]</scope>
    <source>
        <strain evidence="2 3">H18S-6</strain>
    </source>
</reference>
<dbReference type="PANTHER" id="PTHR43581">
    <property type="entry name" value="ATP/GTP PHOSPHATASE"/>
    <property type="match status" value="1"/>
</dbReference>
<feature type="domain" description="ATPase AAA-type core" evidence="1">
    <location>
        <begin position="37"/>
        <end position="330"/>
    </location>
</feature>
<dbReference type="InterPro" id="IPR027417">
    <property type="entry name" value="P-loop_NTPase"/>
</dbReference>
<comment type="caution">
    <text evidence="2">The sequence shown here is derived from an EMBL/GenBank/DDBJ whole genome shotgun (WGS) entry which is preliminary data.</text>
</comment>
<dbReference type="RefSeq" id="WP_158981706.1">
    <property type="nucleotide sequence ID" value="NZ_WSFO01000020.1"/>
</dbReference>
<dbReference type="InterPro" id="IPR003959">
    <property type="entry name" value="ATPase_AAA_core"/>
</dbReference>
<accession>A0A6A4RD01</accession>
<dbReference type="InterPro" id="IPR051396">
    <property type="entry name" value="Bact_Antivir_Def_Nuclease"/>
</dbReference>
<dbReference type="EMBL" id="WSFO01000020">
    <property type="protein sequence ID" value="KAE9625496.1"/>
    <property type="molecule type" value="Genomic_DNA"/>
</dbReference>
<dbReference type="AlphaFoldDB" id="A0A6A4RD01"/>
<dbReference type="Pfam" id="PF13304">
    <property type="entry name" value="AAA_21"/>
    <property type="match status" value="1"/>
</dbReference>
<dbReference type="PANTHER" id="PTHR43581:SF4">
    <property type="entry name" value="ATP_GTP PHOSPHATASE"/>
    <property type="match status" value="1"/>
</dbReference>
<dbReference type="GO" id="GO:0005524">
    <property type="term" value="F:ATP binding"/>
    <property type="evidence" value="ECO:0007669"/>
    <property type="project" value="InterPro"/>
</dbReference>
<protein>
    <submittedName>
        <fullName evidence="2">AAA family ATPase</fullName>
    </submittedName>
</protein>
<sequence length="580" mass="65330">MSETEELAHPLDGFALNVRGVKCFDEEGSGVFRFAPITFIIGKNNSGKSSVLDVLQECIQAQGQMFKGPLSRVGATPYIEVERRPDANLLKRAFPADRSSGNIPGRTDWSYAVEKILPFSFVWVFNQTRGSFVKQNEDTNNKRLVSDAVNKLANSIPFPFTDLWTVRILAERDVQPEARDRNRNLSSTGGGLTNLVRAFINSEDLPRHLVEVDFLRDLNEIYLGDSEFSEIICQENEDSGEWEIFLRDDSKGDIRLSQSGSSLRTVFLVLAFLRLYPKVQDTGQASNLVFCLEEPENNLHPALLRRLIDFLAREREDRGFSLVITTHSPICIDLATKRDDATILHVRGEEGRTVCENVLDYAGQSSILEDLDVRGSDILQANGIIWVEGPSDRVYINKWIEVVSEGNLREGAHYTFMFYGGKVLNHFDALPPEELPKKIAMLAVNRNIAVVMDSDRRPKPWRTKAGKPRRPQMQLNATKREIIRQVEEQGGYAWVTAGKEIENYIPNDIWDQIAGRSLTIEDEYEDVPAIPALSKLTSNKVDLAHKAEGLIGPSAIISRLDLKACLEKLCGHIRNWNGMN</sequence>